<feature type="region of interest" description="Disordered" evidence="1">
    <location>
        <begin position="244"/>
        <end position="277"/>
    </location>
</feature>
<dbReference type="EMBL" id="NAJQ01000956">
    <property type="protein sequence ID" value="TKA63344.1"/>
    <property type="molecule type" value="Genomic_DNA"/>
</dbReference>
<reference evidence="2 3" key="1">
    <citation type="submission" date="2017-03" db="EMBL/GenBank/DDBJ databases">
        <title>Genomes of endolithic fungi from Antarctica.</title>
        <authorList>
            <person name="Coleine C."/>
            <person name="Masonjones S."/>
            <person name="Stajich J.E."/>
        </authorList>
    </citation>
    <scope>NUCLEOTIDE SEQUENCE [LARGE SCALE GENOMIC DNA]</scope>
    <source>
        <strain evidence="2 3">CCFEE 5184</strain>
    </source>
</reference>
<evidence type="ECO:0000313" key="2">
    <source>
        <dbReference type="EMBL" id="TKA63344.1"/>
    </source>
</evidence>
<dbReference type="AlphaFoldDB" id="A0A4U0WJV8"/>
<proteinExistence type="predicted"/>
<feature type="compositionally biased region" description="Polar residues" evidence="1">
    <location>
        <begin position="109"/>
        <end position="130"/>
    </location>
</feature>
<dbReference type="OrthoDB" id="4776522at2759"/>
<feature type="compositionally biased region" description="Polar residues" evidence="1">
    <location>
        <begin position="258"/>
        <end position="268"/>
    </location>
</feature>
<organism evidence="2 3">
    <name type="scientific">Friedmanniomyces simplex</name>
    <dbReference type="NCBI Taxonomy" id="329884"/>
    <lineage>
        <taxon>Eukaryota</taxon>
        <taxon>Fungi</taxon>
        <taxon>Dikarya</taxon>
        <taxon>Ascomycota</taxon>
        <taxon>Pezizomycotina</taxon>
        <taxon>Dothideomycetes</taxon>
        <taxon>Dothideomycetidae</taxon>
        <taxon>Mycosphaerellales</taxon>
        <taxon>Teratosphaeriaceae</taxon>
        <taxon>Friedmanniomyces</taxon>
    </lineage>
</organism>
<gene>
    <name evidence="2" type="ORF">B0A55_10950</name>
</gene>
<keyword evidence="3" id="KW-1185">Reference proteome</keyword>
<feature type="region of interest" description="Disordered" evidence="1">
    <location>
        <begin position="100"/>
        <end position="163"/>
    </location>
</feature>
<feature type="compositionally biased region" description="Low complexity" evidence="1">
    <location>
        <begin position="138"/>
        <end position="151"/>
    </location>
</feature>
<feature type="compositionally biased region" description="Low complexity" evidence="1">
    <location>
        <begin position="338"/>
        <end position="358"/>
    </location>
</feature>
<protein>
    <submittedName>
        <fullName evidence="2">Uncharacterized protein</fullName>
    </submittedName>
</protein>
<dbReference type="STRING" id="329884.A0A4U0WJV8"/>
<evidence type="ECO:0000313" key="3">
    <source>
        <dbReference type="Proteomes" id="UP000309340"/>
    </source>
</evidence>
<name>A0A4U0WJV8_9PEZI</name>
<feature type="region of interest" description="Disordered" evidence="1">
    <location>
        <begin position="337"/>
        <end position="358"/>
    </location>
</feature>
<evidence type="ECO:0000256" key="1">
    <source>
        <dbReference type="SAM" id="MobiDB-lite"/>
    </source>
</evidence>
<accession>A0A4U0WJV8</accession>
<dbReference type="Proteomes" id="UP000309340">
    <property type="component" value="Unassembled WGS sequence"/>
</dbReference>
<sequence>MSRVHGNHTCYMCGKLPGIGWLYVCTQDRDFDHLDPPDHPDSLTIVSNESSYYNVQARVAESVGIAAGVVKGIRDRQYSFEQVDKLIEQKKHLLATIRRQENPTGGIPPSQNARPRTPSATDSVIASVGTTADPPVQTSTNRASATNSTVTHTTQTDGATEPAKKINSKKQSCNFQVCHACRPFFKDRLYMSFEKMLSGRLSAVTDEDIKKLPMLDPAIVRNLGLRQPYVSPIPTPLSASFGRNLHQGDGYDEDASDWTPTSATISESSDSDRHDEGDLYPCPGAGVCPLWSRYSGCAYSAGDFDDGLRALNHGFGPEPDLTRMTPDNSLSRLRRVRGSVSDTPGGGSTSTASSISLPTPGFVPLTPITPIEQSFEDALTMRLSRPGKAATICGPYLGSKPRKGVYGLGLRGKDSGSSLGSEVEVEGGVALRESAVETGVPDILTDDEDA</sequence>
<comment type="caution">
    <text evidence="2">The sequence shown here is derived from an EMBL/GenBank/DDBJ whole genome shotgun (WGS) entry which is preliminary data.</text>
</comment>